<dbReference type="RefSeq" id="WP_158082681.1">
    <property type="nucleotide sequence ID" value="NZ_LTAY01000037.1"/>
</dbReference>
<dbReference type="EMBL" id="LTAY01000037">
    <property type="protein sequence ID" value="OPX47822.1"/>
    <property type="molecule type" value="Genomic_DNA"/>
</dbReference>
<evidence type="ECO:0008006" key="3">
    <source>
        <dbReference type="Google" id="ProtNLM"/>
    </source>
</evidence>
<dbReference type="NCBIfam" id="TIGR01603">
    <property type="entry name" value="maj_tail_phi13"/>
    <property type="match status" value="1"/>
</dbReference>
<name>A0A1V4SWL3_9CLOT</name>
<sequence length="191" mass="21281">MKRILGGIGRIAFAPLTQNGTYETPVEIEFSKKIEMELKYETEELWGGSRVIYRNNSFGGGEGELTVHALTKDEQSLLFGQQKVKGGLVIKDTDVAPIGAFIFEWAYRGSNDKRLYVVYNCQCKPCPIAAETVEEGKTPEALSEIEFSVGSDRTGLIALSVDTFDETIDRETIDAWFEKVQMPEALPTKSK</sequence>
<dbReference type="Proteomes" id="UP000191448">
    <property type="component" value="Unassembled WGS sequence"/>
</dbReference>
<evidence type="ECO:0000313" key="1">
    <source>
        <dbReference type="EMBL" id="OPX47822.1"/>
    </source>
</evidence>
<comment type="caution">
    <text evidence="1">The sequence shown here is derived from an EMBL/GenBank/DDBJ whole genome shotgun (WGS) entry which is preliminary data.</text>
</comment>
<protein>
    <recommendedName>
        <fullName evidence="3">Phage major tail protein, phi13 family</fullName>
    </recommendedName>
</protein>
<dbReference type="OrthoDB" id="9780018at2"/>
<organism evidence="1 2">
    <name type="scientific">Clostridium thermobutyricum DSM 4928</name>
    <dbReference type="NCBI Taxonomy" id="1121339"/>
    <lineage>
        <taxon>Bacteria</taxon>
        <taxon>Bacillati</taxon>
        <taxon>Bacillota</taxon>
        <taxon>Clostridia</taxon>
        <taxon>Eubacteriales</taxon>
        <taxon>Clostridiaceae</taxon>
        <taxon>Clostridium</taxon>
    </lineage>
</organism>
<dbReference type="InterPro" id="IPR006490">
    <property type="entry name" value="Maj_tail_phi13"/>
</dbReference>
<evidence type="ECO:0000313" key="2">
    <source>
        <dbReference type="Proteomes" id="UP000191448"/>
    </source>
</evidence>
<proteinExistence type="predicted"/>
<reference evidence="1 2" key="1">
    <citation type="submission" date="2016-02" db="EMBL/GenBank/DDBJ databases">
        <title>Genome sequence of Clostridium thermobutyricum DSM 4928.</title>
        <authorList>
            <person name="Poehlein A."/>
            <person name="Daniel R."/>
        </authorList>
    </citation>
    <scope>NUCLEOTIDE SEQUENCE [LARGE SCALE GENOMIC DNA]</scope>
    <source>
        <strain evidence="1 2">DSM 4928</strain>
    </source>
</reference>
<dbReference type="AlphaFoldDB" id="A0A1V4SWL3"/>
<gene>
    <name evidence="1" type="ORF">CLTHE_13930</name>
</gene>
<accession>A0A1V4SWL3</accession>